<feature type="region of interest" description="Disordered" evidence="1">
    <location>
        <begin position="1"/>
        <end position="56"/>
    </location>
</feature>
<feature type="compositionally biased region" description="Basic and acidic residues" evidence="1">
    <location>
        <begin position="336"/>
        <end position="346"/>
    </location>
</feature>
<sequence>MRAPPPPHRVATLQPPAAPRRQRTHPAQYADVSAAWSTENNASSSPTSNFAPSPFGLSGVQHSGGLYAVDEAQEQALNQYLARHLPTGKLSPPQLPTPETPLSQSADFARGFSIASSAADQTFEYLSPSLDPFAMDETSAVDIGPSNLSIFEAFTPSTLPGLGIRLPLASLAPETRTAGSFSDESVYTHSSDITRIRDDTTYTARDDSSGSVGAPSSVDMVVTMETEGLPAEDGLPTDLMNMAMNMTMSIGGTHAEPDTHTSMVVNLSQTSAASGAEPASSVPSAGTTTLSNGEPGSTPFVVSTPLNSFERSHAPPPSSGSHAALADGRQRAVSRPPEEKKDDELRAMSTSSTPSHSGDDHLPPIPSFRSPPPAVLHDHDRWSEDHDYDHDPDHDLDRHANANVRATSLDEMIRFYGAEDDDPEGEDVDGYLVNQEDVESRLRDWSLTTIEDWKDKLLTVIFGALPSGPEFEAMQKDRMQRKRSLLRGKVTKRQASALDKGKQMFQEITRIFLDMLDVPSSVGAQRLGRWSPYLSNESPWNMWQRKWAAEHEHGNHFTSGRWKTVTHTFLCQTISMKSGVAKPITYLCEQPPTIATFLRHGNAPTPGPMGKNSPRVNAFGDGATLPARCKIVYVLQFMFLFMIMVESHSHDISQADTWEQTHGFSSIVLACTLVPEDKFDQFTFFYETPQMTDFSVQRLGQTDYNARLLAFHWLGDRQARKLTSHPEIGGSTLTTGARRRLPLPTVAKMRKIYADAVIHLEKQCAQLNPSANLQVSARARWRDWDSFLIDAGCTLRNWPNSIPWPWDLTENRGSATQALLTPLYYAATGFNSQPKLQVTLWDEEEDPTLMVRADGTAFRLSEYEARKAAAFKPLSKAAKRLKKDRARTRTRGRKRASYSSSSSSSGSEDEDEDDHDHDHGHVARKRPRTSGESDHPQPAATDAVAPSSIKTNVPPPHGSSIGTSGAAALPLPRQTQTLPDSSANSQSHQTALPPLATSTRSPAVVGVNNDGPPPPASVLSWERPAEPWSRAGVPHGPSERSHLAGPGGVRRFHGAPQEMPPPLPSYEFDAPQDPRFVGRQDGPHYPYARGGGRAEGSWRHNAEWGRQPASGYLPSRVSRFRSDRNPYADGFDGPYRPAYPPGAPYRPHMLDIHDHDHGYDPPPEAY</sequence>
<organism evidence="2 3">
    <name type="scientific">Calocera viscosa (strain TUFC12733)</name>
    <dbReference type="NCBI Taxonomy" id="1330018"/>
    <lineage>
        <taxon>Eukaryota</taxon>
        <taxon>Fungi</taxon>
        <taxon>Dikarya</taxon>
        <taxon>Basidiomycota</taxon>
        <taxon>Agaricomycotina</taxon>
        <taxon>Dacrymycetes</taxon>
        <taxon>Dacrymycetales</taxon>
        <taxon>Dacrymycetaceae</taxon>
        <taxon>Calocera</taxon>
    </lineage>
</organism>
<evidence type="ECO:0000256" key="1">
    <source>
        <dbReference type="SAM" id="MobiDB-lite"/>
    </source>
</evidence>
<evidence type="ECO:0000313" key="2">
    <source>
        <dbReference type="EMBL" id="KZO94169.1"/>
    </source>
</evidence>
<feature type="region of interest" description="Disordered" evidence="1">
    <location>
        <begin position="270"/>
        <end position="398"/>
    </location>
</feature>
<proteinExistence type="predicted"/>
<feature type="region of interest" description="Disordered" evidence="1">
    <location>
        <begin position="198"/>
        <end position="217"/>
    </location>
</feature>
<reference evidence="2 3" key="1">
    <citation type="journal article" date="2016" name="Mol. Biol. Evol.">
        <title>Comparative Genomics of Early-Diverging Mushroom-Forming Fungi Provides Insights into the Origins of Lignocellulose Decay Capabilities.</title>
        <authorList>
            <person name="Nagy L.G."/>
            <person name="Riley R."/>
            <person name="Tritt A."/>
            <person name="Adam C."/>
            <person name="Daum C."/>
            <person name="Floudas D."/>
            <person name="Sun H."/>
            <person name="Yadav J.S."/>
            <person name="Pangilinan J."/>
            <person name="Larsson K.H."/>
            <person name="Matsuura K."/>
            <person name="Barry K."/>
            <person name="Labutti K."/>
            <person name="Kuo R."/>
            <person name="Ohm R.A."/>
            <person name="Bhattacharya S.S."/>
            <person name="Shirouzu T."/>
            <person name="Yoshinaga Y."/>
            <person name="Martin F.M."/>
            <person name="Grigoriev I.V."/>
            <person name="Hibbett D.S."/>
        </authorList>
    </citation>
    <scope>NUCLEOTIDE SEQUENCE [LARGE SCALE GENOMIC DNA]</scope>
    <source>
        <strain evidence="2 3">TUFC12733</strain>
    </source>
</reference>
<feature type="compositionally biased region" description="Basic and acidic residues" evidence="1">
    <location>
        <begin position="1148"/>
        <end position="1159"/>
    </location>
</feature>
<feature type="compositionally biased region" description="Polar residues" evidence="1">
    <location>
        <begin position="973"/>
        <end position="1001"/>
    </location>
</feature>
<accession>A0A167K1U9</accession>
<keyword evidence="3" id="KW-1185">Reference proteome</keyword>
<feature type="compositionally biased region" description="Basic and acidic residues" evidence="1">
    <location>
        <begin position="198"/>
        <end position="208"/>
    </location>
</feature>
<protein>
    <submittedName>
        <fullName evidence="2">Uncharacterized protein</fullName>
    </submittedName>
</protein>
<feature type="compositionally biased region" description="Polar residues" evidence="1">
    <location>
        <begin position="35"/>
        <end position="51"/>
    </location>
</feature>
<feature type="compositionally biased region" description="Polar residues" evidence="1">
    <location>
        <begin position="281"/>
        <end position="309"/>
    </location>
</feature>
<name>A0A167K1U9_CALVF</name>
<feature type="region of interest" description="Disordered" evidence="1">
    <location>
        <begin position="874"/>
        <end position="1166"/>
    </location>
</feature>
<dbReference type="AlphaFoldDB" id="A0A167K1U9"/>
<dbReference type="OrthoDB" id="10676617at2759"/>
<feature type="compositionally biased region" description="Basic residues" evidence="1">
    <location>
        <begin position="877"/>
        <end position="896"/>
    </location>
</feature>
<feature type="compositionally biased region" description="Pro residues" evidence="1">
    <location>
        <begin position="363"/>
        <end position="374"/>
    </location>
</feature>
<dbReference type="Proteomes" id="UP000076738">
    <property type="component" value="Unassembled WGS sequence"/>
</dbReference>
<gene>
    <name evidence="2" type="ORF">CALVIDRAFT_565822</name>
</gene>
<evidence type="ECO:0000313" key="3">
    <source>
        <dbReference type="Proteomes" id="UP000076738"/>
    </source>
</evidence>
<dbReference type="EMBL" id="KV417296">
    <property type="protein sequence ID" value="KZO94169.1"/>
    <property type="molecule type" value="Genomic_DNA"/>
</dbReference>
<feature type="compositionally biased region" description="Basic and acidic residues" evidence="1">
    <location>
        <begin position="376"/>
        <end position="398"/>
    </location>
</feature>